<organism evidence="2 3">
    <name type="scientific">Apiosordaria backusii</name>
    <dbReference type="NCBI Taxonomy" id="314023"/>
    <lineage>
        <taxon>Eukaryota</taxon>
        <taxon>Fungi</taxon>
        <taxon>Dikarya</taxon>
        <taxon>Ascomycota</taxon>
        <taxon>Pezizomycotina</taxon>
        <taxon>Sordariomycetes</taxon>
        <taxon>Sordariomycetidae</taxon>
        <taxon>Sordariales</taxon>
        <taxon>Lasiosphaeriaceae</taxon>
        <taxon>Apiosordaria</taxon>
    </lineage>
</organism>
<protein>
    <submittedName>
        <fullName evidence="2">Uncharacterized protein</fullName>
    </submittedName>
</protein>
<evidence type="ECO:0000313" key="2">
    <source>
        <dbReference type="EMBL" id="KAK0716501.1"/>
    </source>
</evidence>
<dbReference type="Proteomes" id="UP001172159">
    <property type="component" value="Unassembled WGS sequence"/>
</dbReference>
<evidence type="ECO:0000313" key="3">
    <source>
        <dbReference type="Proteomes" id="UP001172159"/>
    </source>
</evidence>
<evidence type="ECO:0000256" key="1">
    <source>
        <dbReference type="SAM" id="MobiDB-lite"/>
    </source>
</evidence>
<reference evidence="2" key="1">
    <citation type="submission" date="2023-06" db="EMBL/GenBank/DDBJ databases">
        <title>Genome-scale phylogeny and comparative genomics of the fungal order Sordariales.</title>
        <authorList>
            <consortium name="Lawrence Berkeley National Laboratory"/>
            <person name="Hensen N."/>
            <person name="Bonometti L."/>
            <person name="Westerberg I."/>
            <person name="Brannstrom I.O."/>
            <person name="Guillou S."/>
            <person name="Cros-Aarteil S."/>
            <person name="Calhoun S."/>
            <person name="Haridas S."/>
            <person name="Kuo A."/>
            <person name="Mondo S."/>
            <person name="Pangilinan J."/>
            <person name="Riley R."/>
            <person name="Labutti K."/>
            <person name="Andreopoulos B."/>
            <person name="Lipzen A."/>
            <person name="Chen C."/>
            <person name="Yanf M."/>
            <person name="Daum C."/>
            <person name="Ng V."/>
            <person name="Clum A."/>
            <person name="Steindorff A."/>
            <person name="Ohm R."/>
            <person name="Martin F."/>
            <person name="Silar P."/>
            <person name="Natvig D."/>
            <person name="Lalanne C."/>
            <person name="Gautier V."/>
            <person name="Ament-Velasquez S.L."/>
            <person name="Kruys A."/>
            <person name="Hutchinson M.I."/>
            <person name="Powell A.J."/>
            <person name="Barry K."/>
            <person name="Miller A.N."/>
            <person name="Grigoriev I.V."/>
            <person name="Debuchy R."/>
            <person name="Gladieux P."/>
            <person name="Thoren M.H."/>
            <person name="Johannesson H."/>
        </authorList>
    </citation>
    <scope>NUCLEOTIDE SEQUENCE</scope>
    <source>
        <strain evidence="2">CBS 540.89</strain>
    </source>
</reference>
<dbReference type="EMBL" id="JAUKTV010000014">
    <property type="protein sequence ID" value="KAK0716501.1"/>
    <property type="molecule type" value="Genomic_DNA"/>
</dbReference>
<accession>A0AA40AIJ8</accession>
<dbReference type="AlphaFoldDB" id="A0AA40AIJ8"/>
<feature type="region of interest" description="Disordered" evidence="1">
    <location>
        <begin position="53"/>
        <end position="73"/>
    </location>
</feature>
<gene>
    <name evidence="2" type="ORF">B0T21DRAFT_63231</name>
</gene>
<keyword evidence="3" id="KW-1185">Reference proteome</keyword>
<sequence>MDVDGVGRDIGDQKPLKQLTLQQNYAGVFQDLKTARAQEEAMKMRLQMLEDISNKKHADFRRSPTAENKQADEKAAIDVLRADKDFREARRVLEWSQIAADGVKADLARQFGS</sequence>
<proteinExistence type="predicted"/>
<name>A0AA40AIJ8_9PEZI</name>
<comment type="caution">
    <text evidence="2">The sequence shown here is derived from an EMBL/GenBank/DDBJ whole genome shotgun (WGS) entry which is preliminary data.</text>
</comment>